<dbReference type="SUPFAM" id="SSF48403">
    <property type="entry name" value="Ankyrin repeat"/>
    <property type="match status" value="1"/>
</dbReference>
<evidence type="ECO:0000259" key="6">
    <source>
        <dbReference type="PROSITE" id="PS51382"/>
    </source>
</evidence>
<dbReference type="InterPro" id="IPR030395">
    <property type="entry name" value="GP_PDE_dom"/>
</dbReference>
<dbReference type="Pfam" id="PF03105">
    <property type="entry name" value="SPX"/>
    <property type="match status" value="2"/>
</dbReference>
<dbReference type="PROSITE" id="PS50297">
    <property type="entry name" value="ANK_REP_REGION"/>
    <property type="match status" value="2"/>
</dbReference>
<keyword evidence="9" id="KW-1185">Reference proteome</keyword>
<dbReference type="EMBL" id="BACD03000049">
    <property type="protein sequence ID" value="GAO51643.1"/>
    <property type="molecule type" value="Genomic_DNA"/>
</dbReference>
<dbReference type="PRINTS" id="PR01415">
    <property type="entry name" value="ANKYRIN"/>
</dbReference>
<feature type="compositionally biased region" description="Polar residues" evidence="5">
    <location>
        <begin position="912"/>
        <end position="931"/>
    </location>
</feature>
<evidence type="ECO:0000313" key="8">
    <source>
        <dbReference type="EMBL" id="GAO51643.1"/>
    </source>
</evidence>
<dbReference type="Gene3D" id="1.25.40.20">
    <property type="entry name" value="Ankyrin repeat-containing domain"/>
    <property type="match status" value="2"/>
</dbReference>
<evidence type="ECO:0000313" key="9">
    <source>
        <dbReference type="Proteomes" id="UP000033140"/>
    </source>
</evidence>
<feature type="repeat" description="ANK" evidence="4">
    <location>
        <begin position="522"/>
        <end position="554"/>
    </location>
</feature>
<dbReference type="PROSITE" id="PS50088">
    <property type="entry name" value="ANK_REPEAT"/>
    <property type="match status" value="2"/>
</dbReference>
<dbReference type="PANTHER" id="PTHR22958">
    <property type="entry name" value="GLYCEROPHOSPHORYL DIESTER PHOSPHODIESTERASE"/>
    <property type="match status" value="1"/>
</dbReference>
<dbReference type="RefSeq" id="XP_019023179.1">
    <property type="nucleotide sequence ID" value="XM_019169610.1"/>
</dbReference>
<dbReference type="Proteomes" id="UP000033140">
    <property type="component" value="Unassembled WGS sequence"/>
</dbReference>
<dbReference type="OMA" id="WTPMEHA"/>
<evidence type="ECO:0000256" key="5">
    <source>
        <dbReference type="SAM" id="MobiDB-lite"/>
    </source>
</evidence>
<evidence type="ECO:0000256" key="1">
    <source>
        <dbReference type="ARBA" id="ARBA00022737"/>
    </source>
</evidence>
<dbReference type="PROSITE" id="PS51704">
    <property type="entry name" value="GP_PDE"/>
    <property type="match status" value="1"/>
</dbReference>
<feature type="domain" description="SPX" evidence="6">
    <location>
        <begin position="1"/>
        <end position="146"/>
    </location>
</feature>
<dbReference type="CDD" id="cd14484">
    <property type="entry name" value="SPX_GDE1_like"/>
    <property type="match status" value="1"/>
</dbReference>
<organism evidence="8 9">
    <name type="scientific">Saitoella complicata (strain BCRC 22490 / CBS 7301 / JCM 7358 / NBRC 10748 / NRRL Y-17804)</name>
    <dbReference type="NCBI Taxonomy" id="698492"/>
    <lineage>
        <taxon>Eukaryota</taxon>
        <taxon>Fungi</taxon>
        <taxon>Dikarya</taxon>
        <taxon>Ascomycota</taxon>
        <taxon>Taphrinomycotina</taxon>
        <taxon>Taphrinomycotina incertae sedis</taxon>
        <taxon>Saitoella</taxon>
    </lineage>
</organism>
<dbReference type="InterPro" id="IPR051578">
    <property type="entry name" value="GDPD"/>
</dbReference>
<dbReference type="GO" id="GO:0046475">
    <property type="term" value="P:glycerophospholipid catabolic process"/>
    <property type="evidence" value="ECO:0007669"/>
    <property type="project" value="TreeGrafter"/>
</dbReference>
<protein>
    <recommendedName>
        <fullName evidence="10">GP-PDE domain-containing protein</fullName>
    </recommendedName>
</protein>
<evidence type="ECO:0008006" key="10">
    <source>
        <dbReference type="Google" id="ProtNLM"/>
    </source>
</evidence>
<keyword evidence="1" id="KW-0677">Repeat</keyword>
<name>A0A0E9NPB3_SAICN</name>
<reference evidence="8 9" key="1">
    <citation type="journal article" date="2011" name="J. Gen. Appl. Microbiol.">
        <title>Draft genome sequencing of the enigmatic yeast Saitoella complicata.</title>
        <authorList>
            <person name="Nishida H."/>
            <person name="Hamamoto M."/>
            <person name="Sugiyama J."/>
        </authorList>
    </citation>
    <scope>NUCLEOTIDE SEQUENCE [LARGE SCALE GENOMIC DNA]</scope>
    <source>
        <strain evidence="8 9">NRRL Y-17804</strain>
    </source>
</reference>
<evidence type="ECO:0000259" key="7">
    <source>
        <dbReference type="PROSITE" id="PS51704"/>
    </source>
</evidence>
<dbReference type="PROSITE" id="PS51382">
    <property type="entry name" value="SPX"/>
    <property type="match status" value="1"/>
</dbReference>
<evidence type="ECO:0000256" key="4">
    <source>
        <dbReference type="PROSITE-ProRule" id="PRU00023"/>
    </source>
</evidence>
<dbReference type="InterPro" id="IPR036770">
    <property type="entry name" value="Ankyrin_rpt-contain_sf"/>
</dbReference>
<feature type="domain" description="GP-PDE" evidence="7">
    <location>
        <begin position="799"/>
        <end position="1141"/>
    </location>
</feature>
<dbReference type="Pfam" id="PF25329">
    <property type="entry name" value="C2_GDE1"/>
    <property type="match status" value="1"/>
</dbReference>
<keyword evidence="3 4" id="KW-0040">ANK repeat</keyword>
<feature type="region of interest" description="Disordered" evidence="5">
    <location>
        <begin position="908"/>
        <end position="931"/>
    </location>
</feature>
<feature type="repeat" description="ANK" evidence="4">
    <location>
        <begin position="484"/>
        <end position="506"/>
    </location>
</feature>
<dbReference type="STRING" id="698492.A0A0E9NPB3"/>
<dbReference type="Pfam" id="PF12796">
    <property type="entry name" value="Ank_2"/>
    <property type="match status" value="1"/>
</dbReference>
<dbReference type="PANTHER" id="PTHR22958:SF1">
    <property type="entry name" value="GLYCEROPHOSPHOCHOLINE PHOSPHODIESTERASE GPCPD1"/>
    <property type="match status" value="1"/>
</dbReference>
<dbReference type="InterPro" id="IPR017946">
    <property type="entry name" value="PLC-like_Pdiesterase_TIM-brl"/>
</dbReference>
<dbReference type="GO" id="GO:0047389">
    <property type="term" value="F:glycerophosphocholine phosphodiesterase activity"/>
    <property type="evidence" value="ECO:0007669"/>
    <property type="project" value="TreeGrafter"/>
</dbReference>
<dbReference type="Pfam" id="PF03009">
    <property type="entry name" value="GDPD"/>
    <property type="match status" value="1"/>
</dbReference>
<reference evidence="8 9" key="2">
    <citation type="journal article" date="2014" name="J. Gen. Appl. Microbiol.">
        <title>The early diverging ascomycetous budding yeast Saitoella complicata has three histone deacetylases belonging to the Clr6, Hos2, and Rpd3 lineages.</title>
        <authorList>
            <person name="Nishida H."/>
            <person name="Matsumoto T."/>
            <person name="Kondo S."/>
            <person name="Hamamoto M."/>
            <person name="Yoshikawa H."/>
        </authorList>
    </citation>
    <scope>NUCLEOTIDE SEQUENCE [LARGE SCALE GENOMIC DNA]</scope>
    <source>
        <strain evidence="8 9">NRRL Y-17804</strain>
    </source>
</reference>
<dbReference type="InterPro" id="IPR004331">
    <property type="entry name" value="SPX_dom"/>
</dbReference>
<dbReference type="InterPro" id="IPR002110">
    <property type="entry name" value="Ankyrin_rpt"/>
</dbReference>
<sequence length="1155" mass="127783">MKFGKNLPRCQVPEWSSHYINYKALKKHITSAQQAKHATGTDPDLTAFFFDLDRNVEEVNNFFNKRDTEITRRLKLLNDKYGFEEAMNTADLSASELEELMGALFELKGNLQKLLWYADVNRRGFVKITKKLDKKLSVQHQQKYLDSKVYVLPFASPTRAQEHLANAVSWLDKLGAATNEYHTSSRSSSSSAFLAREQRTKLETIVSEDKAEELRDALDQCDPKLAKKLLPGLLQHALTRKSFDSVKCILAYHNFSTSTDLNERNLVHRYVISLGRTYERAAVGTDSPNGDHSSPFLVTPAFTPGFVYPFTPSGPGTPISRAESSRKMSFDFPIVLSERGEEDTAALEYLLDSLSVDQQKLLVERDSYHRRPLHYAARFGLANVCAKFLDYMRKWGQVRDLEDFEGEEWGDNEGLTPVQLAVMGNYPKTIGVLLKFLNRDPLDTNFIRTPGLTRALGLASKLNASEILKTLMDKGVDVNVQDAEGDTPLHIAARLGNLECVEVLLDGNELQKADTEVTENAYAWTPLFVAGAEGNLAVVERLLEAGADVERLDQEGWTACEHGIFRGHLDIGEKIMPPEKTRTANGSLHIGTEAKSLESIASNLSRSAGSFKEEMTDSEAAPVKTFGHRYLKDQTMILVTLGSTDTRTTDPAVQLNGVDLSDTATSDLDAALSLRVSAMGAEGDSTTLDLPLDASALTEPLIFNTKDLKNVQLLFDIIPTYSSQRKLIGRAVALLSSVKTALGQDKASLQGLVTVPIVASSNLRVIGQLQFNFLIITPFQHENLVLQRNNTYWKSLITTRIIGHRGAGKNFATASSLQLGENTLQSFIAAANLGASYVEFDVQLTKDSVPVIYHDFLVSETGHDAPVGSLTLEQFMAASLHELPSESRQHKVSNRDFAEGQDTLTDMKEFGRTNNGRPTTRARSMSLTNDANEAAGLSQKMQYTRDYKKKGFKGNSRGISIQAPFTTLQEVFQTLPKHVGFNIELKYPMIDEAQDEDMELSFTEINHYVDTILKVVYDYSDGRDIIFSTFHPDIAILLSMKQPQIPILFLTEGGTAKMADIRACSLQQAVRFATKWNLLGIVSACQPLILCPRLVKIVKAAGLVCVSYGVGNNEPANVKLQYKAGVDAVIVDSVLAVRKGLQHPVAEGEDTLAVV</sequence>
<dbReference type="Gene3D" id="3.20.20.190">
    <property type="entry name" value="Phosphatidylinositol (PI) phosphodiesterase"/>
    <property type="match status" value="1"/>
</dbReference>
<gene>
    <name evidence="8" type="ORF">G7K_5738-t1</name>
</gene>
<evidence type="ECO:0000256" key="2">
    <source>
        <dbReference type="ARBA" id="ARBA00022801"/>
    </source>
</evidence>
<accession>A0A0E9NPB3</accession>
<dbReference type="SMART" id="SM00248">
    <property type="entry name" value="ANK"/>
    <property type="match status" value="5"/>
</dbReference>
<dbReference type="OrthoDB" id="197419at2759"/>
<proteinExistence type="predicted"/>
<dbReference type="InterPro" id="IPR057506">
    <property type="entry name" value="C2_GPCPD1"/>
</dbReference>
<reference evidence="8 9" key="3">
    <citation type="journal article" date="2015" name="Genome Announc.">
        <title>Draft Genome Sequence of the Archiascomycetous Yeast Saitoella complicata.</title>
        <authorList>
            <person name="Yamauchi K."/>
            <person name="Kondo S."/>
            <person name="Hamamoto M."/>
            <person name="Takahashi Y."/>
            <person name="Ogura Y."/>
            <person name="Hayashi T."/>
            <person name="Nishida H."/>
        </authorList>
    </citation>
    <scope>NUCLEOTIDE SEQUENCE [LARGE SCALE GENOMIC DNA]</scope>
    <source>
        <strain evidence="8 9">NRRL Y-17804</strain>
    </source>
</reference>
<dbReference type="SUPFAM" id="SSF51695">
    <property type="entry name" value="PLC-like phosphodiesterases"/>
    <property type="match status" value="1"/>
</dbReference>
<keyword evidence="2" id="KW-0378">Hydrolase</keyword>
<evidence type="ECO:0000256" key="3">
    <source>
        <dbReference type="ARBA" id="ARBA00023043"/>
    </source>
</evidence>
<dbReference type="AlphaFoldDB" id="A0A0E9NPB3"/>
<comment type="caution">
    <text evidence="8">The sequence shown here is derived from an EMBL/GenBank/DDBJ whole genome shotgun (WGS) entry which is preliminary data.</text>
</comment>